<dbReference type="InterPro" id="IPR034660">
    <property type="entry name" value="DinB/YfiT-like"/>
</dbReference>
<reference evidence="2 3" key="1">
    <citation type="submission" date="2020-08" db="EMBL/GenBank/DDBJ databases">
        <title>Sequencing the genomes of 1000 actinobacteria strains.</title>
        <authorList>
            <person name="Klenk H.-P."/>
        </authorList>
    </citation>
    <scope>NUCLEOTIDE SEQUENCE [LARGE SCALE GENOMIC DNA]</scope>
    <source>
        <strain evidence="2 3">DSM 44593</strain>
    </source>
</reference>
<evidence type="ECO:0000313" key="3">
    <source>
        <dbReference type="Proteomes" id="UP000578077"/>
    </source>
</evidence>
<dbReference type="GO" id="GO:0046872">
    <property type="term" value="F:metal ion binding"/>
    <property type="evidence" value="ECO:0007669"/>
    <property type="project" value="InterPro"/>
</dbReference>
<dbReference type="NCBIfam" id="TIGR03083">
    <property type="entry name" value="maleylpyruvate isomerase family mycothiol-dependent enzyme"/>
    <property type="match status" value="1"/>
</dbReference>
<dbReference type="InterPro" id="IPR017517">
    <property type="entry name" value="Maleyloyr_isom"/>
</dbReference>
<sequence>MSQRRFSAAHTRAMALDERARLRATLGGLAAHQWAAPSLCAGWTVRDVAGHLAENTRASLPSFLGGMARARFDHDEYNRRTARAWSRLSDSELLAAFETDRIMTVFRLNPTLLLVDYVVHHQDICRPLGLDAGTPPEHLLATLRALATSSMFAAETREAAGMRIAATDLDFSHGTGPSELRGPAAYLVARVAGRDTGSARPDPG</sequence>
<comment type="caution">
    <text evidence="2">The sequence shown here is derived from an EMBL/GenBank/DDBJ whole genome shotgun (WGS) entry which is preliminary data.</text>
</comment>
<feature type="domain" description="Mycothiol-dependent maleylpyruvate isomerase metal-binding" evidence="1">
    <location>
        <begin position="17"/>
        <end position="100"/>
    </location>
</feature>
<dbReference type="InterPro" id="IPR024344">
    <property type="entry name" value="MDMPI_metal-binding"/>
</dbReference>
<dbReference type="AlphaFoldDB" id="A0A841E5Y3"/>
<dbReference type="Pfam" id="PF11716">
    <property type="entry name" value="MDMPI_N"/>
    <property type="match status" value="1"/>
</dbReference>
<dbReference type="Gene3D" id="1.20.120.450">
    <property type="entry name" value="dinb family like domain"/>
    <property type="match status" value="1"/>
</dbReference>
<dbReference type="SUPFAM" id="SSF109854">
    <property type="entry name" value="DinB/YfiT-like putative metalloenzymes"/>
    <property type="match status" value="1"/>
</dbReference>
<protein>
    <submittedName>
        <fullName evidence="2">Uncharacterized protein (TIGR03083 family)</fullName>
    </submittedName>
</protein>
<accession>A0A841E5Y3</accession>
<keyword evidence="3" id="KW-1185">Reference proteome</keyword>
<dbReference type="RefSeq" id="WP_184634320.1">
    <property type="nucleotide sequence ID" value="NZ_BAABKT010000019.1"/>
</dbReference>
<name>A0A841E5Y3_9ACTN</name>
<dbReference type="Proteomes" id="UP000578077">
    <property type="component" value="Unassembled WGS sequence"/>
</dbReference>
<dbReference type="EMBL" id="JACHLY010000001">
    <property type="protein sequence ID" value="MBB5998202.1"/>
    <property type="molecule type" value="Genomic_DNA"/>
</dbReference>
<gene>
    <name evidence="2" type="ORF">HNR25_001953</name>
</gene>
<evidence type="ECO:0000313" key="2">
    <source>
        <dbReference type="EMBL" id="MBB5998202.1"/>
    </source>
</evidence>
<evidence type="ECO:0000259" key="1">
    <source>
        <dbReference type="Pfam" id="PF11716"/>
    </source>
</evidence>
<proteinExistence type="predicted"/>
<organism evidence="2 3">
    <name type="scientific">Streptomonospora salina</name>
    <dbReference type="NCBI Taxonomy" id="104205"/>
    <lineage>
        <taxon>Bacteria</taxon>
        <taxon>Bacillati</taxon>
        <taxon>Actinomycetota</taxon>
        <taxon>Actinomycetes</taxon>
        <taxon>Streptosporangiales</taxon>
        <taxon>Nocardiopsidaceae</taxon>
        <taxon>Streptomonospora</taxon>
    </lineage>
</organism>